<reference evidence="3" key="1">
    <citation type="submission" date="2018-06" db="EMBL/GenBank/DDBJ databases">
        <authorList>
            <person name="Zhirakovskaya E."/>
        </authorList>
    </citation>
    <scope>NUCLEOTIDE SEQUENCE</scope>
</reference>
<proteinExistence type="predicted"/>
<dbReference type="PANTHER" id="PTHR35565:SF1">
    <property type="entry name" value="TYPE VI SECRETION SYSTEM CONTRACTILE SHEATH LARGE SUBUNIT"/>
    <property type="match status" value="1"/>
</dbReference>
<dbReference type="NCBIfam" id="TIGR03355">
    <property type="entry name" value="VI_chp_2"/>
    <property type="match status" value="1"/>
</dbReference>
<evidence type="ECO:0000259" key="1">
    <source>
        <dbReference type="Pfam" id="PF05943"/>
    </source>
</evidence>
<sequence length="365" mass="41286">ALLENFEDVPETIQSELYNIVYSAEFGQFGGRPFSVIIGNYDFGPSAPDMRLLQQIAAVSSISHAPFIAAASPDFFDIDNFSGLTRIRDLSAIYEQPRFAKWCSFRESEDARYIGLTLPGFLLRTPWESDVDGAFNYQERYHKNQVGGLWGNCAFAFATRLLDSFSQYRWCLNISGAEDGKVAGLHMTSKTNSHRSIIPARVLISDRRESELVKHGFIPLSVRKGSDTAAFYSAQSVQSVNVFADTEEGRAATLNHLLGAQFPYLFIVSRLSHYLKMMQRENIGGWKTRLDIDKELNNWLRQYVSDMDNPTPAVRARRPLRKAQVKIREVEGKSGWYLIKLVVVPHLKYMGESFSLNETGKLDLA</sequence>
<organism evidence="3">
    <name type="scientific">hydrothermal vent metagenome</name>
    <dbReference type="NCBI Taxonomy" id="652676"/>
    <lineage>
        <taxon>unclassified sequences</taxon>
        <taxon>metagenomes</taxon>
        <taxon>ecological metagenomes</taxon>
    </lineage>
</organism>
<feature type="non-terminal residue" evidence="3">
    <location>
        <position position="1"/>
    </location>
</feature>
<evidence type="ECO:0000313" key="3">
    <source>
        <dbReference type="EMBL" id="VAW99656.1"/>
    </source>
</evidence>
<feature type="domain" description="TssC1 N-terminal" evidence="1">
    <location>
        <begin position="2"/>
        <end position="238"/>
    </location>
</feature>
<gene>
    <name evidence="3" type="ORF">MNBD_GAMMA19-1150</name>
</gene>
<dbReference type="InterPro" id="IPR044032">
    <property type="entry name" value="TssC1_C"/>
</dbReference>
<dbReference type="Pfam" id="PF05943">
    <property type="entry name" value="VipB"/>
    <property type="match status" value="1"/>
</dbReference>
<dbReference type="EMBL" id="UOFV01000185">
    <property type="protein sequence ID" value="VAW99656.1"/>
    <property type="molecule type" value="Genomic_DNA"/>
</dbReference>
<accession>A0A3B1B3K7</accession>
<feature type="domain" description="TssC1 C-terminal" evidence="2">
    <location>
        <begin position="252"/>
        <end position="361"/>
    </location>
</feature>
<dbReference type="InterPro" id="IPR044031">
    <property type="entry name" value="TssC1_N"/>
</dbReference>
<dbReference type="InterPro" id="IPR010269">
    <property type="entry name" value="T6SS_TssC-like"/>
</dbReference>
<protein>
    <submittedName>
        <fullName evidence="3">Uncharacterized protein ImpC</fullName>
    </submittedName>
</protein>
<dbReference type="PANTHER" id="PTHR35565">
    <property type="entry name" value="CYTOPLASMIC PROTEIN-RELATED"/>
    <property type="match status" value="1"/>
</dbReference>
<name>A0A3B1B3K7_9ZZZZ</name>
<dbReference type="AlphaFoldDB" id="A0A3B1B3K7"/>
<evidence type="ECO:0000259" key="2">
    <source>
        <dbReference type="Pfam" id="PF18945"/>
    </source>
</evidence>
<dbReference type="Pfam" id="PF18945">
    <property type="entry name" value="VipB_2"/>
    <property type="match status" value="1"/>
</dbReference>